<dbReference type="InterPro" id="IPR012902">
    <property type="entry name" value="N_methyl_site"/>
</dbReference>
<reference evidence="15" key="1">
    <citation type="journal article" date="2019" name="Int. J. Syst. Evol. Microbiol.">
        <title>The Global Catalogue of Microorganisms (GCM) 10K type strain sequencing project: providing services to taxonomists for standard genome sequencing and annotation.</title>
        <authorList>
            <consortium name="The Broad Institute Genomics Platform"/>
            <consortium name="The Broad Institute Genome Sequencing Center for Infectious Disease"/>
            <person name="Wu L."/>
            <person name="Ma J."/>
        </authorList>
    </citation>
    <scope>NUCLEOTIDE SEQUENCE [LARGE SCALE GENOMIC DNA]</scope>
    <source>
        <strain evidence="15">JCM 14370</strain>
    </source>
</reference>
<dbReference type="InterPro" id="IPR022346">
    <property type="entry name" value="T2SS_GspH"/>
</dbReference>
<keyword evidence="15" id="KW-1185">Reference proteome</keyword>
<evidence type="ECO:0000256" key="11">
    <source>
        <dbReference type="ARBA" id="ARBA00023237"/>
    </source>
</evidence>
<evidence type="ECO:0000256" key="3">
    <source>
        <dbReference type="ARBA" id="ARBA00004418"/>
    </source>
</evidence>
<evidence type="ECO:0000313" key="15">
    <source>
        <dbReference type="Proteomes" id="UP000632222"/>
    </source>
</evidence>
<evidence type="ECO:0000256" key="1">
    <source>
        <dbReference type="ARBA" id="ARBA00004203"/>
    </source>
</evidence>
<evidence type="ECO:0000256" key="9">
    <source>
        <dbReference type="ARBA" id="ARBA00022989"/>
    </source>
</evidence>
<evidence type="ECO:0000256" key="5">
    <source>
        <dbReference type="ARBA" id="ARBA00022481"/>
    </source>
</evidence>
<dbReference type="Gene3D" id="3.55.40.10">
    <property type="entry name" value="minor pseudopilin epsh domain"/>
    <property type="match status" value="1"/>
</dbReference>
<organism evidence="14 15">
    <name type="scientific">Deinococcus roseus</name>
    <dbReference type="NCBI Taxonomy" id="392414"/>
    <lineage>
        <taxon>Bacteria</taxon>
        <taxon>Thermotogati</taxon>
        <taxon>Deinococcota</taxon>
        <taxon>Deinococci</taxon>
        <taxon>Deinococcales</taxon>
        <taxon>Deinococcaceae</taxon>
        <taxon>Deinococcus</taxon>
    </lineage>
</organism>
<evidence type="ECO:0000313" key="14">
    <source>
        <dbReference type="EMBL" id="GGJ34980.1"/>
    </source>
</evidence>
<sequence length="154" mass="16856">MKTSGVTLLEMLTVLGILAVALLIMGLRTSPDRMLLVRAGNELQVFLQKNRLEAIKRNTPVVLHFEAAGIQSCLDADHTGSCSSHNHLDRWETAPYRGLQYQENLPTDLVWTPEGFPAQTGTGFAAGSIVLSKKGRTLKVILASGGRIRQEMMP</sequence>
<evidence type="ECO:0000256" key="8">
    <source>
        <dbReference type="ARBA" id="ARBA00022764"/>
    </source>
</evidence>
<comment type="caution">
    <text evidence="14">The sequence shown here is derived from an EMBL/GenBank/DDBJ whole genome shotgun (WGS) entry which is preliminary data.</text>
</comment>
<evidence type="ECO:0000259" key="13">
    <source>
        <dbReference type="Pfam" id="PF12019"/>
    </source>
</evidence>
<dbReference type="InterPro" id="IPR045584">
    <property type="entry name" value="Pilin-like"/>
</dbReference>
<evidence type="ECO:0000256" key="7">
    <source>
        <dbReference type="ARBA" id="ARBA00022692"/>
    </source>
</evidence>
<dbReference type="PROSITE" id="PS00409">
    <property type="entry name" value="PROKAR_NTER_METHYL"/>
    <property type="match status" value="1"/>
</dbReference>
<keyword evidence="10 12" id="KW-0472">Membrane</keyword>
<keyword evidence="7 12" id="KW-0812">Transmembrane</keyword>
<proteinExistence type="predicted"/>
<dbReference type="EMBL" id="BMOD01000006">
    <property type="protein sequence ID" value="GGJ34980.1"/>
    <property type="molecule type" value="Genomic_DNA"/>
</dbReference>
<dbReference type="SUPFAM" id="SSF54523">
    <property type="entry name" value="Pili subunits"/>
    <property type="match status" value="1"/>
</dbReference>
<keyword evidence="9 12" id="KW-1133">Transmembrane helix</keyword>
<keyword evidence="5" id="KW-0488">Methylation</keyword>
<name>A0ABQ2CZ03_9DEIO</name>
<evidence type="ECO:0000256" key="10">
    <source>
        <dbReference type="ARBA" id="ARBA00023136"/>
    </source>
</evidence>
<protein>
    <submittedName>
        <fullName evidence="14">Prepilin</fullName>
    </submittedName>
</protein>
<keyword evidence="11" id="KW-0998">Cell outer membrane</keyword>
<evidence type="ECO:0000256" key="12">
    <source>
        <dbReference type="SAM" id="Phobius"/>
    </source>
</evidence>
<feature type="transmembrane region" description="Helical" evidence="12">
    <location>
        <begin position="6"/>
        <end position="27"/>
    </location>
</feature>
<keyword evidence="4" id="KW-1003">Cell membrane</keyword>
<feature type="domain" description="General secretion pathway GspH" evidence="13">
    <location>
        <begin position="39"/>
        <end position="146"/>
    </location>
</feature>
<gene>
    <name evidence="14" type="ORF">GCM10008938_21370</name>
</gene>
<evidence type="ECO:0000256" key="2">
    <source>
        <dbReference type="ARBA" id="ARBA00004377"/>
    </source>
</evidence>
<dbReference type="Pfam" id="PF12019">
    <property type="entry name" value="GspH"/>
    <property type="match status" value="1"/>
</dbReference>
<evidence type="ECO:0000256" key="4">
    <source>
        <dbReference type="ARBA" id="ARBA00022475"/>
    </source>
</evidence>
<accession>A0ABQ2CZ03</accession>
<evidence type="ECO:0000256" key="6">
    <source>
        <dbReference type="ARBA" id="ARBA00022519"/>
    </source>
</evidence>
<keyword evidence="8" id="KW-0574">Periplasm</keyword>
<dbReference type="Proteomes" id="UP000632222">
    <property type="component" value="Unassembled WGS sequence"/>
</dbReference>
<comment type="subcellular location">
    <subcellularLocation>
        <location evidence="2">Cell inner membrane</location>
        <topology evidence="2">Single-pass membrane protein</topology>
    </subcellularLocation>
    <subcellularLocation>
        <location evidence="1">Cell outer membrane</location>
        <topology evidence="1">Single-pass membrane protein</topology>
    </subcellularLocation>
    <subcellularLocation>
        <location evidence="3">Periplasm</location>
    </subcellularLocation>
</comment>
<keyword evidence="6" id="KW-0997">Cell inner membrane</keyword>